<gene>
    <name evidence="4" type="ORF">DIABBA_LOCUS3746</name>
</gene>
<evidence type="ECO:0000313" key="5">
    <source>
        <dbReference type="Proteomes" id="UP001153709"/>
    </source>
</evidence>
<feature type="transmembrane region" description="Helical" evidence="2">
    <location>
        <begin position="164"/>
        <end position="183"/>
    </location>
</feature>
<keyword evidence="2" id="KW-0472">Membrane</keyword>
<feature type="region of interest" description="Disordered" evidence="1">
    <location>
        <begin position="461"/>
        <end position="490"/>
    </location>
</feature>
<feature type="compositionally biased region" description="Basic and acidic residues" evidence="1">
    <location>
        <begin position="461"/>
        <end position="481"/>
    </location>
</feature>
<dbReference type="Pfam" id="PF02194">
    <property type="entry name" value="PXA"/>
    <property type="match status" value="1"/>
</dbReference>
<evidence type="ECO:0000256" key="2">
    <source>
        <dbReference type="SAM" id="Phobius"/>
    </source>
</evidence>
<feature type="domain" description="PXA" evidence="3">
    <location>
        <begin position="216"/>
        <end position="371"/>
    </location>
</feature>
<dbReference type="PANTHER" id="PTHR22775:SF48">
    <property type="entry name" value="SORTING NEXIN-25"/>
    <property type="match status" value="1"/>
</dbReference>
<reference evidence="4" key="1">
    <citation type="submission" date="2022-01" db="EMBL/GenBank/DDBJ databases">
        <authorList>
            <person name="King R."/>
        </authorList>
    </citation>
    <scope>NUCLEOTIDE SEQUENCE</scope>
</reference>
<dbReference type="OrthoDB" id="5582218at2759"/>
<keyword evidence="2" id="KW-1133">Transmembrane helix</keyword>
<name>A0A9N9SX06_DIABA</name>
<dbReference type="GO" id="GO:0035091">
    <property type="term" value="F:phosphatidylinositol binding"/>
    <property type="evidence" value="ECO:0007669"/>
    <property type="project" value="TreeGrafter"/>
</dbReference>
<sequence>MLVTKTAISIKHQSDGFILARDLTASVEREDSSELSYSGTGQKWSCGHRGKKNCSLLKMQEINRFHSAFYSEKTKASQDAFIPTNCAAKQPNGTRSGDGSRHTKGVTYQYCIETTAENRLEICRNTFINVLEITKHRVKGVGLLTSISIINSVIPLLPVSGVTFLSFSVLIWFGSLCITFFYLHKLLQRNEPLEIIKVSKHSKKDHISVKPDPKKLNGLVGDIDKYFLSIWYVYISSDAEFTKESRVFLEDVIKRLVEVQSCVHNKVLTHSILNIFLRHLKEYRRGLKRKEKYTGNIEELYRYSHIISTNPKVKNYFVQQLTTNVMRHFINSELWNSLPCQVLVSIVARKLILFLINFVSNPEVLNYKLLNLLASKFIREKYNLDRYSRICVSQYYNVVDSKMIIEDELPIEQKSSPTVTFNVQLNENVVSVENKPSEQGTEVRKRKNGIVTQQKIKKKAEIPKKVDSAEEVKEEHVRTEKPPPSAPVKIHEPRLTRSTKTYADTRDLAFGISLGQDPLDALPLTMENMKSKMEHVEDSANLLLSEVKQTTQSTMEGLKSSIKPISDATVHTLHNIKDLQESTMNNALHKIGDFQDEAAGVVEGILDFGRAGLRKGLRLTGLHDNIEQAKASLSLSQSSKNPPKKKSNKTFTEHLRIVCHY</sequence>
<keyword evidence="2" id="KW-0812">Transmembrane</keyword>
<proteinExistence type="predicted"/>
<evidence type="ECO:0000256" key="1">
    <source>
        <dbReference type="SAM" id="MobiDB-lite"/>
    </source>
</evidence>
<dbReference type="PANTHER" id="PTHR22775">
    <property type="entry name" value="SORTING NEXIN"/>
    <property type="match status" value="1"/>
</dbReference>
<evidence type="ECO:0000259" key="3">
    <source>
        <dbReference type="Pfam" id="PF02194"/>
    </source>
</evidence>
<keyword evidence="5" id="KW-1185">Reference proteome</keyword>
<evidence type="ECO:0000313" key="4">
    <source>
        <dbReference type="EMBL" id="CAG9830005.1"/>
    </source>
</evidence>
<protein>
    <recommendedName>
        <fullName evidence="3">PXA domain-containing protein</fullName>
    </recommendedName>
</protein>
<accession>A0A9N9SX06</accession>
<dbReference type="AlphaFoldDB" id="A0A9N9SX06"/>
<organism evidence="4 5">
    <name type="scientific">Diabrotica balteata</name>
    <name type="common">Banded cucumber beetle</name>
    <dbReference type="NCBI Taxonomy" id="107213"/>
    <lineage>
        <taxon>Eukaryota</taxon>
        <taxon>Metazoa</taxon>
        <taxon>Ecdysozoa</taxon>
        <taxon>Arthropoda</taxon>
        <taxon>Hexapoda</taxon>
        <taxon>Insecta</taxon>
        <taxon>Pterygota</taxon>
        <taxon>Neoptera</taxon>
        <taxon>Endopterygota</taxon>
        <taxon>Coleoptera</taxon>
        <taxon>Polyphaga</taxon>
        <taxon>Cucujiformia</taxon>
        <taxon>Chrysomeloidea</taxon>
        <taxon>Chrysomelidae</taxon>
        <taxon>Galerucinae</taxon>
        <taxon>Diabroticina</taxon>
        <taxon>Diabroticites</taxon>
        <taxon>Diabrotica</taxon>
    </lineage>
</organism>
<dbReference type="EMBL" id="OU898277">
    <property type="protein sequence ID" value="CAG9830005.1"/>
    <property type="molecule type" value="Genomic_DNA"/>
</dbReference>
<dbReference type="Proteomes" id="UP001153709">
    <property type="component" value="Chromosome 2"/>
</dbReference>
<dbReference type="InterPro" id="IPR003114">
    <property type="entry name" value="Phox_assoc"/>
</dbReference>